<keyword evidence="4" id="KW-1133">Transmembrane helix</keyword>
<dbReference type="Pfam" id="PF01734">
    <property type="entry name" value="Patatin"/>
    <property type="match status" value="1"/>
</dbReference>
<comment type="caution">
    <text evidence="6">The sequence shown here is derived from an EMBL/GenBank/DDBJ whole genome shotgun (WGS) entry which is preliminary data.</text>
</comment>
<dbReference type="AlphaFoldDB" id="A0AAV1MXP2"/>
<dbReference type="InterPro" id="IPR033562">
    <property type="entry name" value="PLPL"/>
</dbReference>
<dbReference type="SUPFAM" id="SSF52151">
    <property type="entry name" value="FabD/lysophospholipase-like"/>
    <property type="match status" value="1"/>
</dbReference>
<dbReference type="GO" id="GO:0019433">
    <property type="term" value="P:triglyceride catabolic process"/>
    <property type="evidence" value="ECO:0007669"/>
    <property type="project" value="TreeGrafter"/>
</dbReference>
<dbReference type="GO" id="GO:0055088">
    <property type="term" value="P:lipid homeostasis"/>
    <property type="evidence" value="ECO:0007669"/>
    <property type="project" value="TreeGrafter"/>
</dbReference>
<feature type="short sequence motif" description="DGA/G" evidence="2">
    <location>
        <begin position="173"/>
        <end position="175"/>
    </location>
</feature>
<keyword evidence="4" id="KW-0472">Membrane</keyword>
<feature type="region of interest" description="Disordered" evidence="3">
    <location>
        <begin position="405"/>
        <end position="424"/>
    </location>
</feature>
<feature type="active site" description="Nucleophile" evidence="2">
    <location>
        <position position="54"/>
    </location>
</feature>
<feature type="active site" description="Proton acceptor" evidence="2">
    <location>
        <position position="173"/>
    </location>
</feature>
<dbReference type="PANTHER" id="PTHR12406">
    <property type="entry name" value="CALCIUM-INDEPENDENT PHOSPHOLIPASE A2 IPLA2 -RELATED"/>
    <property type="match status" value="1"/>
</dbReference>
<dbReference type="GO" id="GO:0005811">
    <property type="term" value="C:lipid droplet"/>
    <property type="evidence" value="ECO:0007669"/>
    <property type="project" value="TreeGrafter"/>
</dbReference>
<dbReference type="GO" id="GO:0004806">
    <property type="term" value="F:triacylglycerol lipase activity"/>
    <property type="evidence" value="ECO:0007669"/>
    <property type="project" value="TreeGrafter"/>
</dbReference>
<feature type="transmembrane region" description="Helical" evidence="4">
    <location>
        <begin position="351"/>
        <end position="379"/>
    </location>
</feature>
<dbReference type="PROSITE" id="PS51635">
    <property type="entry name" value="PNPLA"/>
    <property type="match status" value="1"/>
</dbReference>
<keyword evidence="2" id="KW-0378">Hydrolase</keyword>
<dbReference type="GO" id="GO:0005737">
    <property type="term" value="C:cytoplasm"/>
    <property type="evidence" value="ECO:0007669"/>
    <property type="project" value="TreeGrafter"/>
</dbReference>
<keyword evidence="7" id="KW-1185">Reference proteome</keyword>
<evidence type="ECO:0000256" key="4">
    <source>
        <dbReference type="SAM" id="Phobius"/>
    </source>
</evidence>
<evidence type="ECO:0000313" key="6">
    <source>
        <dbReference type="EMBL" id="CAK6951543.1"/>
    </source>
</evidence>
<evidence type="ECO:0000256" key="3">
    <source>
        <dbReference type="SAM" id="MobiDB-lite"/>
    </source>
</evidence>
<feature type="domain" description="PNPLA" evidence="5">
    <location>
        <begin position="17"/>
        <end position="186"/>
    </location>
</feature>
<keyword evidence="4" id="KW-0812">Transmembrane</keyword>
<dbReference type="Gene3D" id="3.40.1090.10">
    <property type="entry name" value="Cytosolic phospholipase A2 catalytic domain"/>
    <property type="match status" value="2"/>
</dbReference>
<keyword evidence="2" id="KW-0442">Lipid degradation</keyword>
<proteinExistence type="predicted"/>
<organism evidence="6 7">
    <name type="scientific">Scomber scombrus</name>
    <name type="common">Atlantic mackerel</name>
    <name type="synonym">Scomber vernalis</name>
    <dbReference type="NCBI Taxonomy" id="13677"/>
    <lineage>
        <taxon>Eukaryota</taxon>
        <taxon>Metazoa</taxon>
        <taxon>Chordata</taxon>
        <taxon>Craniata</taxon>
        <taxon>Vertebrata</taxon>
        <taxon>Euteleostomi</taxon>
        <taxon>Actinopterygii</taxon>
        <taxon>Neopterygii</taxon>
        <taxon>Teleostei</taxon>
        <taxon>Neoteleostei</taxon>
        <taxon>Acanthomorphata</taxon>
        <taxon>Pelagiaria</taxon>
        <taxon>Scombriformes</taxon>
        <taxon>Scombridae</taxon>
        <taxon>Scomber</taxon>
    </lineage>
</organism>
<evidence type="ECO:0000259" key="5">
    <source>
        <dbReference type="PROSITE" id="PS51635"/>
    </source>
</evidence>
<dbReference type="InterPro" id="IPR002641">
    <property type="entry name" value="PNPLA_dom"/>
</dbReference>
<evidence type="ECO:0000256" key="1">
    <source>
        <dbReference type="ARBA" id="ARBA00023098"/>
    </source>
</evidence>
<name>A0AAV1MXP2_SCOSC</name>
<comment type="caution">
    <text evidence="2">Lacks conserved residue(s) required for the propagation of feature annotation.</text>
</comment>
<keyword evidence="1 2" id="KW-0443">Lipid metabolism</keyword>
<feature type="compositionally biased region" description="Basic residues" evidence="3">
    <location>
        <begin position="406"/>
        <end position="416"/>
    </location>
</feature>
<dbReference type="EMBL" id="CAWUFR010000006">
    <property type="protein sequence ID" value="CAK6951543.1"/>
    <property type="molecule type" value="Genomic_DNA"/>
</dbReference>
<dbReference type="PANTHER" id="PTHR12406:SF46">
    <property type="entry name" value="PATATIN-LIKE PHOSPHOLIPASE DOMAIN-CONTAINING PROTEIN 2"/>
    <property type="match status" value="1"/>
</dbReference>
<sequence length="447" mass="49792">MAPGVSSCQYREVPLSISFSGCGFLATYQLGVAQCLLNYAPRILHKAPFVVGASAGSLVAAAVVCEMSLINIRDEMLHFAKQMKAFTLGPFNPSINVFHWLKHILHKHLPSEAHQMASGRLAVAVTRLSDGKNSVISEFHSKEDVVQALLCSCFVPGYCGMLPPSFKGEHYMDGGFSSMQPVLSPLCSHTLTVSPFSGETDICPPDTPCSWDMVVSGTTLKGNMANSLRLINALYPLALETLEQAYHSGYKDAINFLLSNDLAPYLTIRKVSQVPHNFNQTRMLKHQETTMEEGEEMKVENKATILTSFTDNKRMQTGSSSTEYQSMGKFMTKEPPPNCDTAKNVLLGNQMMYLSMFGLPARILPNLLLPLMLAFFAVLKSRHRVMPIILLLQWLKLQPEYEVPQRQRHSTPHHKLSSSAHSEDAWHGSLHRRFVTPSCNQNYRESL</sequence>
<dbReference type="Proteomes" id="UP001314229">
    <property type="component" value="Unassembled WGS sequence"/>
</dbReference>
<accession>A0AAV1MXP2</accession>
<dbReference type="GO" id="GO:0016020">
    <property type="term" value="C:membrane"/>
    <property type="evidence" value="ECO:0007669"/>
    <property type="project" value="TreeGrafter"/>
</dbReference>
<protein>
    <submittedName>
        <fullName evidence="6">Patatin-like phospholipase domain-containing protein 2</fullName>
    </submittedName>
</protein>
<gene>
    <name evidence="6" type="ORF">FSCOSCO3_A007859</name>
</gene>
<evidence type="ECO:0000313" key="7">
    <source>
        <dbReference type="Proteomes" id="UP001314229"/>
    </source>
</evidence>
<feature type="short sequence motif" description="GXSXG" evidence="2">
    <location>
        <begin position="52"/>
        <end position="56"/>
    </location>
</feature>
<evidence type="ECO:0000256" key="2">
    <source>
        <dbReference type="PROSITE-ProRule" id="PRU01161"/>
    </source>
</evidence>
<reference evidence="6 7" key="1">
    <citation type="submission" date="2024-01" db="EMBL/GenBank/DDBJ databases">
        <authorList>
            <person name="Alioto T."/>
            <person name="Alioto T."/>
            <person name="Gomez Garrido J."/>
        </authorList>
    </citation>
    <scope>NUCLEOTIDE SEQUENCE [LARGE SCALE GENOMIC DNA]</scope>
</reference>
<dbReference type="InterPro" id="IPR016035">
    <property type="entry name" value="Acyl_Trfase/lysoPLipase"/>
</dbReference>